<organism evidence="1 2">
    <name type="scientific">Pantoea ananas</name>
    <name type="common">Erwinia uredovora</name>
    <dbReference type="NCBI Taxonomy" id="553"/>
    <lineage>
        <taxon>Bacteria</taxon>
        <taxon>Pseudomonadati</taxon>
        <taxon>Pseudomonadota</taxon>
        <taxon>Gammaproteobacteria</taxon>
        <taxon>Enterobacterales</taxon>
        <taxon>Erwiniaceae</taxon>
        <taxon>Pantoea</taxon>
    </lineage>
</organism>
<proteinExistence type="predicted"/>
<reference evidence="1" key="1">
    <citation type="submission" date="2022-06" db="EMBL/GenBank/DDBJ databases">
        <title>Dynamics of rice microbiomes reveals core vertical transmitted seed endophytes.</title>
        <authorList>
            <person name="Liao K."/>
            <person name="Zhang X."/>
        </authorList>
    </citation>
    <scope>NUCLEOTIDE SEQUENCE</scope>
    <source>
        <strain evidence="1">JT1-17</strain>
    </source>
</reference>
<dbReference type="Pfam" id="PF14859">
    <property type="entry name" value="Colicin_M"/>
    <property type="match status" value="1"/>
</dbReference>
<dbReference type="GO" id="GO:0042742">
    <property type="term" value="P:defense response to bacterium"/>
    <property type="evidence" value="ECO:0007669"/>
    <property type="project" value="InterPro"/>
</dbReference>
<dbReference type="AlphaFoldDB" id="A0AAJ1FTF3"/>
<dbReference type="Gene3D" id="3.30.450.400">
    <property type="entry name" value="Colicin M, catalytic domain"/>
    <property type="match status" value="1"/>
</dbReference>
<protein>
    <recommendedName>
        <fullName evidence="3">Colicin M-like protein</fullName>
    </recommendedName>
</protein>
<gene>
    <name evidence="1" type="ORF">NB703_004469</name>
</gene>
<dbReference type="EMBL" id="JANFVX010000030">
    <property type="protein sequence ID" value="MCW0346376.1"/>
    <property type="molecule type" value="Genomic_DNA"/>
</dbReference>
<evidence type="ECO:0008006" key="3">
    <source>
        <dbReference type="Google" id="ProtNLM"/>
    </source>
</evidence>
<evidence type="ECO:0000313" key="2">
    <source>
        <dbReference type="Proteomes" id="UP001208888"/>
    </source>
</evidence>
<dbReference type="Proteomes" id="UP001208888">
    <property type="component" value="Unassembled WGS sequence"/>
</dbReference>
<accession>A0AAJ1FTF3</accession>
<evidence type="ECO:0000313" key="1">
    <source>
        <dbReference type="EMBL" id="MCW0346376.1"/>
    </source>
</evidence>
<sequence length="268" mass="29237">MSEGTMVVTAPPVSFGNSAPTGFGSYNPGGATGVPPGQAQAMLMQQIFAGQTFNSYEGVELVNKNNLNDLLAWIKNCVYLDNCVSSNNSRGLTDMIEHRDSFKNWQLNSMSDQLSGGPYSVVSALANFFWGNGRPMNVDINKIGLELAPQKIAGFNDQLMAMSAPGSYNFSLKFAYDTGIDSLVSNYYLGNVTLQMEGTLNRDASGQWTFNGVVRGYQDKYDFNASTHRTKTNEDMTTIGNFLGQHFQGVDYPININGQINDVSFSGQ</sequence>
<dbReference type="RefSeq" id="WP_080687719.1">
    <property type="nucleotide sequence ID" value="NZ_CP020945.2"/>
</dbReference>
<name>A0AAJ1FTF3_PANAN</name>
<dbReference type="InterPro" id="IPR028056">
    <property type="entry name" value="Colicin_M"/>
</dbReference>
<comment type="caution">
    <text evidence="1">The sequence shown here is derived from an EMBL/GenBank/DDBJ whole genome shotgun (WGS) entry which is preliminary data.</text>
</comment>